<evidence type="ECO:0000313" key="2">
    <source>
        <dbReference type="EMBL" id="KAJ8438110.1"/>
    </source>
</evidence>
<gene>
    <name evidence="2" type="ORF">Cgig2_015367</name>
</gene>
<organism evidence="2 3">
    <name type="scientific">Carnegiea gigantea</name>
    <dbReference type="NCBI Taxonomy" id="171969"/>
    <lineage>
        <taxon>Eukaryota</taxon>
        <taxon>Viridiplantae</taxon>
        <taxon>Streptophyta</taxon>
        <taxon>Embryophyta</taxon>
        <taxon>Tracheophyta</taxon>
        <taxon>Spermatophyta</taxon>
        <taxon>Magnoliopsida</taxon>
        <taxon>eudicotyledons</taxon>
        <taxon>Gunneridae</taxon>
        <taxon>Pentapetalae</taxon>
        <taxon>Caryophyllales</taxon>
        <taxon>Cactineae</taxon>
        <taxon>Cactaceae</taxon>
        <taxon>Cactoideae</taxon>
        <taxon>Echinocereeae</taxon>
        <taxon>Carnegiea</taxon>
    </lineage>
</organism>
<accession>A0A9Q1K745</accession>
<sequence length="162" mass="17892">MIPPVCVKSSSGGAAGSSKSKNLRVAIGTAIDVREDDGRTTKGKNKYFNLCKSPESQRVDLASIDSKGRADVWFTSYIAVKKSVDWDEFIVDVCGSFKEDLGCRVVEDISKLQQNGALDEYLEKFEELKAVMLQRTPALPDVFFMDSFISGLKPQLKPFVKA</sequence>
<proteinExistence type="predicted"/>
<dbReference type="EMBL" id="JAKOGI010000268">
    <property type="protein sequence ID" value="KAJ8438110.1"/>
    <property type="molecule type" value="Genomic_DNA"/>
</dbReference>
<feature type="domain" description="Retrotransposon gag" evidence="1">
    <location>
        <begin position="61"/>
        <end position="153"/>
    </location>
</feature>
<dbReference type="Proteomes" id="UP001153076">
    <property type="component" value="Unassembled WGS sequence"/>
</dbReference>
<evidence type="ECO:0000259" key="1">
    <source>
        <dbReference type="Pfam" id="PF03732"/>
    </source>
</evidence>
<reference evidence="2" key="1">
    <citation type="submission" date="2022-04" db="EMBL/GenBank/DDBJ databases">
        <title>Carnegiea gigantea Genome sequencing and assembly v2.</title>
        <authorList>
            <person name="Copetti D."/>
            <person name="Sanderson M.J."/>
            <person name="Burquez A."/>
            <person name="Wojciechowski M.F."/>
        </authorList>
    </citation>
    <scope>NUCLEOTIDE SEQUENCE</scope>
    <source>
        <strain evidence="2">SGP5-SGP5p</strain>
        <tissue evidence="2">Aerial part</tissue>
    </source>
</reference>
<dbReference type="Pfam" id="PF03732">
    <property type="entry name" value="Retrotrans_gag"/>
    <property type="match status" value="1"/>
</dbReference>
<evidence type="ECO:0000313" key="3">
    <source>
        <dbReference type="Proteomes" id="UP001153076"/>
    </source>
</evidence>
<dbReference type="OrthoDB" id="2013610at2759"/>
<dbReference type="AlphaFoldDB" id="A0A9Q1K745"/>
<keyword evidence="3" id="KW-1185">Reference proteome</keyword>
<comment type="caution">
    <text evidence="2">The sequence shown here is derived from an EMBL/GenBank/DDBJ whole genome shotgun (WGS) entry which is preliminary data.</text>
</comment>
<dbReference type="InterPro" id="IPR005162">
    <property type="entry name" value="Retrotrans_gag_dom"/>
</dbReference>
<name>A0A9Q1K745_9CARY</name>
<protein>
    <recommendedName>
        <fullName evidence="1">Retrotransposon gag domain-containing protein</fullName>
    </recommendedName>
</protein>